<dbReference type="EMBL" id="VDEP01000072">
    <property type="protein sequence ID" value="KAA1133380.1"/>
    <property type="molecule type" value="Genomic_DNA"/>
</dbReference>
<feature type="compositionally biased region" description="Basic and acidic residues" evidence="1">
    <location>
        <begin position="45"/>
        <end position="61"/>
    </location>
</feature>
<protein>
    <submittedName>
        <fullName evidence="2">Uncharacterized protein</fullName>
    </submittedName>
</protein>
<gene>
    <name evidence="2" type="ORF">PGTUg99_027979</name>
    <name evidence="3" type="ORF">PGTUg99_028634</name>
</gene>
<evidence type="ECO:0000313" key="2">
    <source>
        <dbReference type="EMBL" id="KAA1088773.1"/>
    </source>
</evidence>
<dbReference type="AlphaFoldDB" id="A0A5B0NJ18"/>
<comment type="caution">
    <text evidence="2">The sequence shown here is derived from an EMBL/GenBank/DDBJ whole genome shotgun (WGS) entry which is preliminary data.</text>
</comment>
<feature type="compositionally biased region" description="Low complexity" evidence="1">
    <location>
        <begin position="18"/>
        <end position="33"/>
    </location>
</feature>
<proteinExistence type="predicted"/>
<accession>A0A5B0NJ18</accession>
<evidence type="ECO:0000256" key="1">
    <source>
        <dbReference type="SAM" id="MobiDB-lite"/>
    </source>
</evidence>
<evidence type="ECO:0000313" key="4">
    <source>
        <dbReference type="Proteomes" id="UP000325313"/>
    </source>
</evidence>
<dbReference type="Proteomes" id="UP000325313">
    <property type="component" value="Unassembled WGS sequence"/>
</dbReference>
<reference evidence="2 4" key="1">
    <citation type="submission" date="2019-05" db="EMBL/GenBank/DDBJ databases">
        <title>Emergence of the Ug99 lineage of the wheat stem rust pathogen through somatic hybridization.</title>
        <authorList>
            <person name="Li F."/>
            <person name="Upadhyaya N.M."/>
            <person name="Sperschneider J."/>
            <person name="Matny O."/>
            <person name="Nguyen-Phuc H."/>
            <person name="Mago R."/>
            <person name="Raley C."/>
            <person name="Miller M.E."/>
            <person name="Silverstein K.A.T."/>
            <person name="Henningsen E."/>
            <person name="Hirsch C.D."/>
            <person name="Visser B."/>
            <person name="Pretorius Z.A."/>
            <person name="Steffenson B.J."/>
            <person name="Schwessinger B."/>
            <person name="Dodds P.N."/>
            <person name="Figueroa M."/>
        </authorList>
    </citation>
    <scope>NUCLEOTIDE SEQUENCE [LARGE SCALE GENOMIC DNA]</scope>
    <source>
        <strain evidence="2 4">Ug99</strain>
    </source>
</reference>
<dbReference type="EMBL" id="VDEP01000405">
    <property type="protein sequence ID" value="KAA1088773.1"/>
    <property type="molecule type" value="Genomic_DNA"/>
</dbReference>
<evidence type="ECO:0000313" key="3">
    <source>
        <dbReference type="EMBL" id="KAA1133380.1"/>
    </source>
</evidence>
<sequence>MLKVGPLPQRMLKEPAGSTSPSSSSSASHRSSSLKYRRRTISSSKGKEKQDDHELDDHGRNQADGGNLVHSSRGPAEYHHPPHRQPRSPSPACSCAGVLGRLRGSCSPCDLRSLSVNKNAEIAGFLGSSAQIPV</sequence>
<feature type="region of interest" description="Disordered" evidence="1">
    <location>
        <begin position="1"/>
        <end position="92"/>
    </location>
</feature>
<name>A0A5B0NJ18_PUCGR</name>
<organism evidence="2 4">
    <name type="scientific">Puccinia graminis f. sp. tritici</name>
    <dbReference type="NCBI Taxonomy" id="56615"/>
    <lineage>
        <taxon>Eukaryota</taxon>
        <taxon>Fungi</taxon>
        <taxon>Dikarya</taxon>
        <taxon>Basidiomycota</taxon>
        <taxon>Pucciniomycotina</taxon>
        <taxon>Pucciniomycetes</taxon>
        <taxon>Pucciniales</taxon>
        <taxon>Pucciniaceae</taxon>
        <taxon>Puccinia</taxon>
    </lineage>
</organism>